<comment type="caution">
    <text evidence="2">The sequence shown here is derived from an EMBL/GenBank/DDBJ whole genome shotgun (WGS) entry which is preliminary data.</text>
</comment>
<accession>A0ABU1XU64</accession>
<evidence type="ECO:0000313" key="2">
    <source>
        <dbReference type="EMBL" id="MDR7192312.1"/>
    </source>
</evidence>
<organism evidence="2 3">
    <name type="scientific">Luteimonas terrae</name>
    <dbReference type="NCBI Taxonomy" id="1530191"/>
    <lineage>
        <taxon>Bacteria</taxon>
        <taxon>Pseudomonadati</taxon>
        <taxon>Pseudomonadota</taxon>
        <taxon>Gammaproteobacteria</taxon>
        <taxon>Lysobacterales</taxon>
        <taxon>Lysobacteraceae</taxon>
        <taxon>Luteimonas</taxon>
    </lineage>
</organism>
<feature type="region of interest" description="Disordered" evidence="1">
    <location>
        <begin position="1"/>
        <end position="35"/>
    </location>
</feature>
<proteinExistence type="predicted"/>
<name>A0ABU1XU64_9GAMM</name>
<reference evidence="2 3" key="1">
    <citation type="submission" date="2023-07" db="EMBL/GenBank/DDBJ databases">
        <title>Sorghum-associated microbial communities from plants grown in Nebraska, USA.</title>
        <authorList>
            <person name="Schachtman D."/>
        </authorList>
    </citation>
    <scope>NUCLEOTIDE SEQUENCE [LARGE SCALE GENOMIC DNA]</scope>
    <source>
        <strain evidence="2 3">4099</strain>
    </source>
</reference>
<evidence type="ECO:0000256" key="1">
    <source>
        <dbReference type="SAM" id="MobiDB-lite"/>
    </source>
</evidence>
<dbReference type="Proteomes" id="UP001256588">
    <property type="component" value="Unassembled WGS sequence"/>
</dbReference>
<gene>
    <name evidence="2" type="ORF">J2W68_001020</name>
</gene>
<dbReference type="EMBL" id="JAVDWO010000003">
    <property type="protein sequence ID" value="MDR7192312.1"/>
    <property type="molecule type" value="Genomic_DNA"/>
</dbReference>
<dbReference type="RefSeq" id="WP_310233304.1">
    <property type="nucleotide sequence ID" value="NZ_JAVDWO010000003.1"/>
</dbReference>
<keyword evidence="3" id="KW-1185">Reference proteome</keyword>
<evidence type="ECO:0000313" key="3">
    <source>
        <dbReference type="Proteomes" id="UP001256588"/>
    </source>
</evidence>
<evidence type="ECO:0008006" key="4">
    <source>
        <dbReference type="Google" id="ProtNLM"/>
    </source>
</evidence>
<protein>
    <recommendedName>
        <fullName evidence="4">DUF5076 domain-containing protein</fullName>
    </recommendedName>
</protein>
<sequence>MSISSKSRRDARRRNAPRRSDGIAGMPQIHAQLKGPDERVLAGATYHEGEWTLVLRGEPVAATPSAAMVLAMLRHTAASRHANGIATRLSVSKALDAAASAEAEAQGRTLVEHLDWLEAERQTRNAPPEAPPKAH</sequence>